<organism evidence="2 3">
    <name type="scientific">Curvularia kusanoi</name>
    <name type="common">Cochliobolus kusanoi</name>
    <dbReference type="NCBI Taxonomy" id="90978"/>
    <lineage>
        <taxon>Eukaryota</taxon>
        <taxon>Fungi</taxon>
        <taxon>Dikarya</taxon>
        <taxon>Ascomycota</taxon>
        <taxon>Pezizomycotina</taxon>
        <taxon>Dothideomycetes</taxon>
        <taxon>Pleosporomycetidae</taxon>
        <taxon>Pleosporales</taxon>
        <taxon>Pleosporineae</taxon>
        <taxon>Pleosporaceae</taxon>
        <taxon>Curvularia</taxon>
    </lineage>
</organism>
<dbReference type="EMBL" id="SWKU01000006">
    <property type="protein sequence ID" value="KAF3005950.1"/>
    <property type="molecule type" value="Genomic_DNA"/>
</dbReference>
<evidence type="ECO:0000256" key="1">
    <source>
        <dbReference type="SAM" id="Coils"/>
    </source>
</evidence>
<dbReference type="AlphaFoldDB" id="A0A9P4TIC1"/>
<evidence type="ECO:0000313" key="3">
    <source>
        <dbReference type="Proteomes" id="UP000801428"/>
    </source>
</evidence>
<sequence>MYGHSGPHRSSSDIINNLTEQINVLRAQNDSLVAQINVLQADNARLRSQLPAPPAGQGYDPPSAGVLAMPSVLESLAVCQERFRSQGALWQCSRQDCGRPAFDQTCFREGHMAWCNTHNRVITGDYTSCSIRYGERGDCFPVEWQDRPDWRDIVERAFREHKVGRKGLDNNYLNSILFSIPYTGPHSWGGWV</sequence>
<protein>
    <submittedName>
        <fullName evidence="2">Uncharacterized protein</fullName>
    </submittedName>
</protein>
<dbReference type="OrthoDB" id="3774725at2759"/>
<keyword evidence="3" id="KW-1185">Reference proteome</keyword>
<evidence type="ECO:0000313" key="2">
    <source>
        <dbReference type="EMBL" id="KAF3005950.1"/>
    </source>
</evidence>
<feature type="coiled-coil region" evidence="1">
    <location>
        <begin position="15"/>
        <end position="49"/>
    </location>
</feature>
<accession>A0A9P4TIC1</accession>
<keyword evidence="1" id="KW-0175">Coiled coil</keyword>
<reference evidence="2" key="1">
    <citation type="submission" date="2019-04" db="EMBL/GenBank/DDBJ databases">
        <title>Sequencing of skin fungus with MAO and IRED activity.</title>
        <authorList>
            <person name="Marsaioli A.J."/>
            <person name="Bonatto J.M.C."/>
            <person name="Reis Junior O."/>
        </authorList>
    </citation>
    <scope>NUCLEOTIDE SEQUENCE</scope>
    <source>
        <strain evidence="2">30M1</strain>
    </source>
</reference>
<dbReference type="Proteomes" id="UP000801428">
    <property type="component" value="Unassembled WGS sequence"/>
</dbReference>
<comment type="caution">
    <text evidence="2">The sequence shown here is derived from an EMBL/GenBank/DDBJ whole genome shotgun (WGS) entry which is preliminary data.</text>
</comment>
<name>A0A9P4TIC1_CURKU</name>
<gene>
    <name evidence="2" type="ORF">E8E13_010143</name>
</gene>
<proteinExistence type="predicted"/>